<dbReference type="EMBL" id="CP017298">
    <property type="protein sequence ID" value="AOS47542.1"/>
    <property type="molecule type" value="Genomic_DNA"/>
</dbReference>
<protein>
    <recommendedName>
        <fullName evidence="3">DUF4276 family protein</fullName>
    </recommendedName>
</protein>
<dbReference type="AlphaFoldDB" id="A0A1D8B340"/>
<evidence type="ECO:0000313" key="2">
    <source>
        <dbReference type="Proteomes" id="UP000095214"/>
    </source>
</evidence>
<sequence length="214" mass="24006">MTVSKHPQVFVEGNTDEPIVRALMTATGWVSEEYRIFCAKGSGNIIRSITKHAEAARQIPRILFLDSDNKCPVDMRKDLEKELTHIPADFVLRIVCTCIESWVLADCEGLASFCGVGIAAIPASQKLAPIHNHKNELLKVLRKSKSPKGREMTQGSGNDLQFSDDYTRHLADLMTDYWDAERAAQNNDSLRRAIARLKDLRARLCTDAVPEVRQ</sequence>
<organism evidence="1 2">
    <name type="scientific">Pauljensenia hongkongensis</name>
    <dbReference type="NCBI Taxonomy" id="178339"/>
    <lineage>
        <taxon>Bacteria</taxon>
        <taxon>Bacillati</taxon>
        <taxon>Actinomycetota</taxon>
        <taxon>Actinomycetes</taxon>
        <taxon>Actinomycetales</taxon>
        <taxon>Actinomycetaceae</taxon>
        <taxon>Pauljensenia</taxon>
    </lineage>
</organism>
<dbReference type="KEGG" id="phon:BH719_06535"/>
<evidence type="ECO:0008006" key="3">
    <source>
        <dbReference type="Google" id="ProtNLM"/>
    </source>
</evidence>
<keyword evidence="2" id="KW-1185">Reference proteome</keyword>
<dbReference type="STRING" id="178339.BH719_06535"/>
<name>A0A1D8B340_9ACTO</name>
<reference evidence="1 2" key="1">
    <citation type="submission" date="2016-09" db="EMBL/GenBank/DDBJ databases">
        <title>Complete genome sequence of Actinomyces hongkongensis HKU8.</title>
        <authorList>
            <person name="Gao Y.-X."/>
            <person name="Zhou Y.-Y."/>
            <person name="Xie Y."/>
            <person name="Wang M."/>
            <person name="Wang S.-J."/>
            <person name="Shen S.-G."/>
        </authorList>
    </citation>
    <scope>NUCLEOTIDE SEQUENCE [LARGE SCALE GENOMIC DNA]</scope>
    <source>
        <strain evidence="1 2">HKU8</strain>
    </source>
</reference>
<evidence type="ECO:0000313" key="1">
    <source>
        <dbReference type="EMBL" id="AOS47542.1"/>
    </source>
</evidence>
<proteinExistence type="predicted"/>
<dbReference type="Proteomes" id="UP000095214">
    <property type="component" value="Chromosome"/>
</dbReference>
<dbReference type="OrthoDB" id="4376397at2"/>
<accession>A0A1D8B340</accession>
<dbReference type="RefSeq" id="WP_009744025.1">
    <property type="nucleotide sequence ID" value="NZ_CP017298.1"/>
</dbReference>
<gene>
    <name evidence="1" type="ORF">BH719_06535</name>
</gene>